<dbReference type="EMBL" id="LUGH01001919">
    <property type="protein sequence ID" value="OBZ80616.1"/>
    <property type="molecule type" value="Genomic_DNA"/>
</dbReference>
<evidence type="ECO:0000313" key="1">
    <source>
        <dbReference type="EMBL" id="OBZ80616.1"/>
    </source>
</evidence>
<evidence type="ECO:0000313" key="2">
    <source>
        <dbReference type="Proteomes" id="UP000093000"/>
    </source>
</evidence>
<dbReference type="Proteomes" id="UP000093000">
    <property type="component" value="Unassembled WGS sequence"/>
</dbReference>
<gene>
    <name evidence="1" type="ORF">A0J61_11335</name>
</gene>
<accession>A0A1C7MVZ7</accession>
<organism evidence="1 2">
    <name type="scientific">Choanephora cucurbitarum</name>
    <dbReference type="NCBI Taxonomy" id="101091"/>
    <lineage>
        <taxon>Eukaryota</taxon>
        <taxon>Fungi</taxon>
        <taxon>Fungi incertae sedis</taxon>
        <taxon>Mucoromycota</taxon>
        <taxon>Mucoromycotina</taxon>
        <taxon>Mucoromycetes</taxon>
        <taxon>Mucorales</taxon>
        <taxon>Mucorineae</taxon>
        <taxon>Choanephoraceae</taxon>
        <taxon>Choanephoroideae</taxon>
        <taxon>Choanephora</taxon>
    </lineage>
</organism>
<proteinExistence type="predicted"/>
<keyword evidence="2" id="KW-1185">Reference proteome</keyword>
<dbReference type="InParanoid" id="A0A1C7MVZ7"/>
<protein>
    <submittedName>
        <fullName evidence="1">Uncharacterized protein</fullName>
    </submittedName>
</protein>
<sequence length="32" mass="3638">MFQGNLKFITRTCNAPISTFLGPWTMANHNLL</sequence>
<dbReference type="AlphaFoldDB" id="A0A1C7MVZ7"/>
<reference evidence="1 2" key="1">
    <citation type="submission" date="2016-03" db="EMBL/GenBank/DDBJ databases">
        <title>Choanephora cucurbitarum.</title>
        <authorList>
            <person name="Min B."/>
            <person name="Park H."/>
            <person name="Park J.-H."/>
            <person name="Shin H.-D."/>
            <person name="Choi I.-G."/>
        </authorList>
    </citation>
    <scope>NUCLEOTIDE SEQUENCE [LARGE SCALE GENOMIC DNA]</scope>
    <source>
        <strain evidence="1 2">KUS-F28377</strain>
    </source>
</reference>
<name>A0A1C7MVZ7_9FUNG</name>
<comment type="caution">
    <text evidence="1">The sequence shown here is derived from an EMBL/GenBank/DDBJ whole genome shotgun (WGS) entry which is preliminary data.</text>
</comment>